<feature type="compositionally biased region" description="Polar residues" evidence="1">
    <location>
        <begin position="1"/>
        <end position="11"/>
    </location>
</feature>
<gene>
    <name evidence="2" type="ORF">H9853_00045</name>
</gene>
<reference evidence="2" key="2">
    <citation type="submission" date="2021-04" db="EMBL/GenBank/DDBJ databases">
        <authorList>
            <person name="Gilroy R."/>
        </authorList>
    </citation>
    <scope>NUCLEOTIDE SEQUENCE</scope>
    <source>
        <strain evidence="2">1719</strain>
    </source>
</reference>
<accession>A0A9D1W681</accession>
<name>A0A9D1W681_9SPHI</name>
<proteinExistence type="predicted"/>
<feature type="non-terminal residue" evidence="2">
    <location>
        <position position="1"/>
    </location>
</feature>
<evidence type="ECO:0000313" key="3">
    <source>
        <dbReference type="Proteomes" id="UP000824156"/>
    </source>
</evidence>
<dbReference type="AlphaFoldDB" id="A0A9D1W681"/>
<dbReference type="Proteomes" id="UP000824156">
    <property type="component" value="Unassembled WGS sequence"/>
</dbReference>
<feature type="region of interest" description="Disordered" evidence="1">
    <location>
        <begin position="1"/>
        <end position="24"/>
    </location>
</feature>
<organism evidence="2 3">
    <name type="scientific">Candidatus Sphingobacterium stercoripullorum</name>
    <dbReference type="NCBI Taxonomy" id="2838759"/>
    <lineage>
        <taxon>Bacteria</taxon>
        <taxon>Pseudomonadati</taxon>
        <taxon>Bacteroidota</taxon>
        <taxon>Sphingobacteriia</taxon>
        <taxon>Sphingobacteriales</taxon>
        <taxon>Sphingobacteriaceae</taxon>
        <taxon>Sphingobacterium</taxon>
    </lineage>
</organism>
<dbReference type="EMBL" id="DXEZ01000001">
    <property type="protein sequence ID" value="HIX53390.1"/>
    <property type="molecule type" value="Genomic_DNA"/>
</dbReference>
<protein>
    <submittedName>
        <fullName evidence="2">Uncharacterized protein</fullName>
    </submittedName>
</protein>
<evidence type="ECO:0000256" key="1">
    <source>
        <dbReference type="SAM" id="MobiDB-lite"/>
    </source>
</evidence>
<sequence length="69" mass="7921">VLRGTRGSNPCLSAEPTGQKRTVRGQKPTNQRFVGFFIAYKSCFQDNKRTIKDIVSLLNRYLFPTGQKW</sequence>
<reference evidence="2" key="1">
    <citation type="journal article" date="2021" name="PeerJ">
        <title>Extensive microbial diversity within the chicken gut microbiome revealed by metagenomics and culture.</title>
        <authorList>
            <person name="Gilroy R."/>
            <person name="Ravi A."/>
            <person name="Getino M."/>
            <person name="Pursley I."/>
            <person name="Horton D.L."/>
            <person name="Alikhan N.F."/>
            <person name="Baker D."/>
            <person name="Gharbi K."/>
            <person name="Hall N."/>
            <person name="Watson M."/>
            <person name="Adriaenssens E.M."/>
            <person name="Foster-Nyarko E."/>
            <person name="Jarju S."/>
            <person name="Secka A."/>
            <person name="Antonio M."/>
            <person name="Oren A."/>
            <person name="Chaudhuri R.R."/>
            <person name="La Ragione R."/>
            <person name="Hildebrand F."/>
            <person name="Pallen M.J."/>
        </authorList>
    </citation>
    <scope>NUCLEOTIDE SEQUENCE</scope>
    <source>
        <strain evidence="2">1719</strain>
    </source>
</reference>
<evidence type="ECO:0000313" key="2">
    <source>
        <dbReference type="EMBL" id="HIX53390.1"/>
    </source>
</evidence>
<comment type="caution">
    <text evidence="2">The sequence shown here is derived from an EMBL/GenBank/DDBJ whole genome shotgun (WGS) entry which is preliminary data.</text>
</comment>